<dbReference type="EMBL" id="UINC01037363">
    <property type="protein sequence ID" value="SVB32735.1"/>
    <property type="molecule type" value="Genomic_DNA"/>
</dbReference>
<dbReference type="AlphaFoldDB" id="A0A382D347"/>
<name>A0A382D347_9ZZZZ</name>
<evidence type="ECO:0008006" key="2">
    <source>
        <dbReference type="Google" id="ProtNLM"/>
    </source>
</evidence>
<sequence length="257" mass="30081">MDLVRRYLKVMMLLLFFVPFVFGVAEGADLGKNDIKVRLSYKSKLHGNFNVEKLKLNHPIKISHREIINHLVSLRYKGTFLGNKEEPVFSKPEIKKLAPVLMKAFAGVNPDKIIHIELKSKGGITSGDIFSFKKYLNWRFDSIRGETFFQRNDVREWNVFAWKMIPQEGQLYFKSGAEKGKRIRKNWIVANLQLPVSEQKSVENGESSESFEKDSSNKKFNPELEKKLEHLKYLHEKKLLDDEEYKTQQNKLFDELL</sequence>
<evidence type="ECO:0000313" key="1">
    <source>
        <dbReference type="EMBL" id="SVB32735.1"/>
    </source>
</evidence>
<accession>A0A382D347</accession>
<proteinExistence type="predicted"/>
<organism evidence="1">
    <name type="scientific">marine metagenome</name>
    <dbReference type="NCBI Taxonomy" id="408172"/>
    <lineage>
        <taxon>unclassified sequences</taxon>
        <taxon>metagenomes</taxon>
        <taxon>ecological metagenomes</taxon>
    </lineage>
</organism>
<protein>
    <recommendedName>
        <fullName evidence="2">SHOCT domain-containing protein</fullName>
    </recommendedName>
</protein>
<reference evidence="1" key="1">
    <citation type="submission" date="2018-05" db="EMBL/GenBank/DDBJ databases">
        <authorList>
            <person name="Lanie J.A."/>
            <person name="Ng W.-L."/>
            <person name="Kazmierczak K.M."/>
            <person name="Andrzejewski T.M."/>
            <person name="Davidsen T.M."/>
            <person name="Wayne K.J."/>
            <person name="Tettelin H."/>
            <person name="Glass J.I."/>
            <person name="Rusch D."/>
            <person name="Podicherti R."/>
            <person name="Tsui H.-C.T."/>
            <person name="Winkler M.E."/>
        </authorList>
    </citation>
    <scope>NUCLEOTIDE SEQUENCE</scope>
</reference>
<gene>
    <name evidence="1" type="ORF">METZ01_LOCUS185589</name>
</gene>